<name>A0A8H7CHG7_9AGAR</name>
<keyword evidence="1" id="KW-0472">Membrane</keyword>
<dbReference type="Proteomes" id="UP000620124">
    <property type="component" value="Unassembled WGS sequence"/>
</dbReference>
<feature type="transmembrane region" description="Helical" evidence="1">
    <location>
        <begin position="82"/>
        <end position="109"/>
    </location>
</feature>
<keyword evidence="1" id="KW-0812">Transmembrane</keyword>
<dbReference type="EMBL" id="JACAZI010000024">
    <property type="protein sequence ID" value="KAF7335593.1"/>
    <property type="molecule type" value="Genomic_DNA"/>
</dbReference>
<feature type="chain" id="PRO_5034426415" evidence="2">
    <location>
        <begin position="22"/>
        <end position="302"/>
    </location>
</feature>
<reference evidence="3" key="1">
    <citation type="submission" date="2020-05" db="EMBL/GenBank/DDBJ databases">
        <title>Mycena genomes resolve the evolution of fungal bioluminescence.</title>
        <authorList>
            <person name="Tsai I.J."/>
        </authorList>
    </citation>
    <scope>NUCLEOTIDE SEQUENCE</scope>
    <source>
        <strain evidence="3">CCC161011</strain>
    </source>
</reference>
<evidence type="ECO:0000256" key="2">
    <source>
        <dbReference type="SAM" id="SignalP"/>
    </source>
</evidence>
<evidence type="ECO:0000313" key="3">
    <source>
        <dbReference type="EMBL" id="KAF7335593.1"/>
    </source>
</evidence>
<feature type="transmembrane region" description="Helical" evidence="1">
    <location>
        <begin position="188"/>
        <end position="214"/>
    </location>
</feature>
<feature type="signal peptide" evidence="2">
    <location>
        <begin position="1"/>
        <end position="21"/>
    </location>
</feature>
<keyword evidence="1" id="KW-1133">Transmembrane helix</keyword>
<evidence type="ECO:0000313" key="4">
    <source>
        <dbReference type="Proteomes" id="UP000620124"/>
    </source>
</evidence>
<protein>
    <submittedName>
        <fullName evidence="3">Uncharacterized protein</fullName>
    </submittedName>
</protein>
<accession>A0A8H7CHG7</accession>
<proteinExistence type="predicted"/>
<keyword evidence="2" id="KW-0732">Signal</keyword>
<keyword evidence="4" id="KW-1185">Reference proteome</keyword>
<comment type="caution">
    <text evidence="3">The sequence shown here is derived from an EMBL/GenBank/DDBJ whole genome shotgun (WGS) entry which is preliminary data.</text>
</comment>
<dbReference type="OrthoDB" id="3039972at2759"/>
<sequence>MVPRSLFILCTAHCTLLLASTEFNNKSDLSLATSPTSSLTPTMYMFGAFANATNIVYVTSNVIADIIFIFRCYAIWNFRRRVVVIPVLCTLAVAGERALLLEYIILILLEFWVIGTLRRGSSGSNWMKKNVLLDPTRIDSSLSPGLFGISIMMSLLTTFILMGLSAGRIWWLARTARQVLGGKLTSRYYVICAMILESGAMYSVGGVIFIAILFSSVPNSCVVDITGGAVLGQLVGLAPTIIAVRVGLGQSVESVGSFVATEHSRAQSGLEFQATTTHQSIEHRVIRLGPDREDEPEKTETV</sequence>
<evidence type="ECO:0000256" key="1">
    <source>
        <dbReference type="SAM" id="Phobius"/>
    </source>
</evidence>
<organism evidence="3 4">
    <name type="scientific">Mycena venus</name>
    <dbReference type="NCBI Taxonomy" id="2733690"/>
    <lineage>
        <taxon>Eukaryota</taxon>
        <taxon>Fungi</taxon>
        <taxon>Dikarya</taxon>
        <taxon>Basidiomycota</taxon>
        <taxon>Agaricomycotina</taxon>
        <taxon>Agaricomycetes</taxon>
        <taxon>Agaricomycetidae</taxon>
        <taxon>Agaricales</taxon>
        <taxon>Marasmiineae</taxon>
        <taxon>Mycenaceae</taxon>
        <taxon>Mycena</taxon>
    </lineage>
</organism>
<feature type="transmembrane region" description="Helical" evidence="1">
    <location>
        <begin position="145"/>
        <end position="167"/>
    </location>
</feature>
<dbReference type="AlphaFoldDB" id="A0A8H7CHG7"/>
<gene>
    <name evidence="3" type="ORF">MVEN_02213600</name>
</gene>
<feature type="transmembrane region" description="Helical" evidence="1">
    <location>
        <begin position="45"/>
        <end position="70"/>
    </location>
</feature>